<gene>
    <name evidence="2" type="ORF">SO802_012232</name>
</gene>
<proteinExistence type="predicted"/>
<dbReference type="EMBL" id="JAZDWU010000004">
    <property type="protein sequence ID" value="KAL0004671.1"/>
    <property type="molecule type" value="Genomic_DNA"/>
</dbReference>
<dbReference type="Proteomes" id="UP001459277">
    <property type="component" value="Unassembled WGS sequence"/>
</dbReference>
<feature type="region of interest" description="Disordered" evidence="1">
    <location>
        <begin position="1"/>
        <end position="29"/>
    </location>
</feature>
<keyword evidence="3" id="KW-1185">Reference proteome</keyword>
<dbReference type="PANTHER" id="PTHR47481">
    <property type="match status" value="1"/>
</dbReference>
<sequence length="299" mass="32881">MASTTPQDTTQSSHTNHSTTPQLPAQTTPSPIQSPLLLLSNMSNLMSIKLDYANYIPWKHQLVTILEAYSLIEHIDGTAQRPLPFVLDSSGNQTAVVNSEFQAWKIKDKALLSLINSTLTPQVFSLVVGITSSREVWNTLEQRFTSTSRAKILNLKLELQSLKKGNDSVNSFLQKIKVARDKLLAVGVIVDNEELICIVLRGLPKEYAHFCLAIRTRSSKKQKVDPLMTSTPPVVVLDQPALVAKPKAGTSPTRPGVNTFKSFDSGLMTLLENEGLAGERFNQAKGRPFDDVHSSCRGS</sequence>
<dbReference type="PANTHER" id="PTHR47481:SF31">
    <property type="entry name" value="OS01G0873500 PROTEIN"/>
    <property type="match status" value="1"/>
</dbReference>
<accession>A0AAW2D7K6</accession>
<feature type="compositionally biased region" description="Low complexity" evidence="1">
    <location>
        <begin position="9"/>
        <end position="20"/>
    </location>
</feature>
<dbReference type="Pfam" id="PF14223">
    <property type="entry name" value="Retrotran_gag_2"/>
    <property type="match status" value="1"/>
</dbReference>
<name>A0AAW2D7K6_9ROSI</name>
<evidence type="ECO:0000313" key="3">
    <source>
        <dbReference type="Proteomes" id="UP001459277"/>
    </source>
</evidence>
<protein>
    <recommendedName>
        <fullName evidence="4">Retrotransposon Copia-like N-terminal domain-containing protein</fullName>
    </recommendedName>
</protein>
<comment type="caution">
    <text evidence="2">The sequence shown here is derived from an EMBL/GenBank/DDBJ whole genome shotgun (WGS) entry which is preliminary data.</text>
</comment>
<evidence type="ECO:0000313" key="2">
    <source>
        <dbReference type="EMBL" id="KAL0004671.1"/>
    </source>
</evidence>
<dbReference type="AlphaFoldDB" id="A0AAW2D7K6"/>
<organism evidence="2 3">
    <name type="scientific">Lithocarpus litseifolius</name>
    <dbReference type="NCBI Taxonomy" id="425828"/>
    <lineage>
        <taxon>Eukaryota</taxon>
        <taxon>Viridiplantae</taxon>
        <taxon>Streptophyta</taxon>
        <taxon>Embryophyta</taxon>
        <taxon>Tracheophyta</taxon>
        <taxon>Spermatophyta</taxon>
        <taxon>Magnoliopsida</taxon>
        <taxon>eudicotyledons</taxon>
        <taxon>Gunneridae</taxon>
        <taxon>Pentapetalae</taxon>
        <taxon>rosids</taxon>
        <taxon>fabids</taxon>
        <taxon>Fagales</taxon>
        <taxon>Fagaceae</taxon>
        <taxon>Lithocarpus</taxon>
    </lineage>
</organism>
<evidence type="ECO:0000256" key="1">
    <source>
        <dbReference type="SAM" id="MobiDB-lite"/>
    </source>
</evidence>
<reference evidence="2 3" key="1">
    <citation type="submission" date="2024-01" db="EMBL/GenBank/DDBJ databases">
        <title>A telomere-to-telomere, gap-free genome of sweet tea (Lithocarpus litseifolius).</title>
        <authorList>
            <person name="Zhou J."/>
        </authorList>
    </citation>
    <scope>NUCLEOTIDE SEQUENCE [LARGE SCALE GENOMIC DNA]</scope>
    <source>
        <strain evidence="2">Zhou-2022a</strain>
        <tissue evidence="2">Leaf</tissue>
    </source>
</reference>
<evidence type="ECO:0008006" key="4">
    <source>
        <dbReference type="Google" id="ProtNLM"/>
    </source>
</evidence>